<feature type="compositionally biased region" description="Basic and acidic residues" evidence="1">
    <location>
        <begin position="402"/>
        <end position="420"/>
    </location>
</feature>
<dbReference type="AlphaFoldDB" id="A0A9W5T8D6"/>
<name>A0A9W5T8D6_BABOV</name>
<dbReference type="Proteomes" id="UP001057455">
    <property type="component" value="Unassembled WGS sequence"/>
</dbReference>
<organism evidence="2 3">
    <name type="scientific">Babesia ovis</name>
    <dbReference type="NCBI Taxonomy" id="5869"/>
    <lineage>
        <taxon>Eukaryota</taxon>
        <taxon>Sar</taxon>
        <taxon>Alveolata</taxon>
        <taxon>Apicomplexa</taxon>
        <taxon>Aconoidasida</taxon>
        <taxon>Piroplasmida</taxon>
        <taxon>Babesiidae</taxon>
        <taxon>Babesia</taxon>
    </lineage>
</organism>
<keyword evidence="3" id="KW-1185">Reference proteome</keyword>
<protein>
    <submittedName>
        <fullName evidence="2">Viral A-type inclusion protein, putative</fullName>
    </submittedName>
</protein>
<dbReference type="EMBL" id="BLIY01000003">
    <property type="protein sequence ID" value="GFE52861.1"/>
    <property type="molecule type" value="Genomic_DNA"/>
</dbReference>
<evidence type="ECO:0000313" key="2">
    <source>
        <dbReference type="EMBL" id="GFE52861.1"/>
    </source>
</evidence>
<gene>
    <name evidence="2" type="ORF">BaOVIS_002650</name>
</gene>
<sequence>MGAETRYRVIVHGPSSWKGVTRPVDAEMQTPFIVAFDPQNNMVAMHQGTMELRDLVVDDVTCSTQILSLFFFEKQDQAADAQGVLTKSLDRLQTLYDVFRSTGVLEVLEKAIGSVHLPLEVVARRIDLISDEHGCIKTNGNVPLASQAMGSYNIRLAVSQNLVPVTPEMDMMEYIKQAVGKKNHMVNRVSISFYPLPGNRTTTDVQIQGETGTPYVLRKSAMNTPRNVTRATTPSARAGKAIIDLYSKRGLINPPTHWSTTSYDENVIAAVSPVLKGAMTSHQLEQTIGELRSVSQEQYVAVEEFEKAEDLQREVNDTGNIAVETDPPDFANGIPQDGRFDFADVAPPSSDRTTSSGIANAVDIAIKLFDTWNFDDYEVVNMPEPIIQIPRSSSKKVSMPSEDERVKKLEEENKGLSESNDRHLSEISRLRVRMEEIEQNLKSELNSVKLQNEIETAKLNETLKEREDYINEIISATSSRESEALLQSNRVIDDLKQQLKAVVEERNSLSMQVKSITEEREKLFKEIEAFESRLSDVNSLEDSIKQLKVERDGQIAVMRDCIAKQQKEKERLNAELHKYKREHKRLTTELEEVKQVEQRLMDDVKRYENDLSRMDGKDKELMSSNSRVMQLKDEINQLKQSKEELKQLYAEAEVVRKELKHELDVAAGNIRKYEEELEVERNVSAQLRESLKDANTTLDVLEIELRKAKASEERLKSEKSDAVDKVLKEKLKNETLIRDNEMRNSSLASQVSELSIKLDASVHEYERIKDEYAVHYIKCCVDRNVLRNNLASSNRLRTKLVNTILRSKAELARKRWQLRLIAKTLQLDDDVTDRQIVSELVKRKGLQTVTRQNNTNHEKLKAAYNRLKAEKDELVLQMETKQSGCKTCARRNDNILEENKRLVSALTLERERLASIEIDAKQQIRNELTKSNEEKRVLYAKQCELRMENQDLKEEIAVLKRQVTVLQMGSIDNGHPNSKTSINSSTDGANLVVHKLSNMPNVFGNADVVRTPMKSRMSDTTFAGDMSIEYVPSIDFAKQRTLDRSVIPGSPCAYKDTKASLYSRRATLERIRARQVKESHPFNDLAVGNTIKHKHPWMF</sequence>
<dbReference type="PANTHER" id="PTHR23159">
    <property type="entry name" value="CENTROSOMAL PROTEIN 2"/>
    <property type="match status" value="1"/>
</dbReference>
<proteinExistence type="predicted"/>
<dbReference type="PANTHER" id="PTHR23159:SF31">
    <property type="entry name" value="CENTROSOME-ASSOCIATED PROTEIN CEP250 ISOFORM X1"/>
    <property type="match status" value="1"/>
</dbReference>
<feature type="region of interest" description="Disordered" evidence="1">
    <location>
        <begin position="391"/>
        <end position="420"/>
    </location>
</feature>
<accession>A0A9W5T8D6</accession>
<evidence type="ECO:0000313" key="3">
    <source>
        <dbReference type="Proteomes" id="UP001057455"/>
    </source>
</evidence>
<dbReference type="OrthoDB" id="10255522at2759"/>
<reference evidence="2" key="1">
    <citation type="submission" date="2019-12" db="EMBL/GenBank/DDBJ databases">
        <title>Genome sequence of Babesia ovis.</title>
        <authorList>
            <person name="Yamagishi J."/>
            <person name="Sevinc F."/>
            <person name="Xuan X."/>
        </authorList>
    </citation>
    <scope>NUCLEOTIDE SEQUENCE</scope>
    <source>
        <strain evidence="2">Selcuk</strain>
    </source>
</reference>
<dbReference type="Gene3D" id="1.10.287.1490">
    <property type="match status" value="1"/>
</dbReference>
<evidence type="ECO:0000256" key="1">
    <source>
        <dbReference type="SAM" id="MobiDB-lite"/>
    </source>
</evidence>
<comment type="caution">
    <text evidence="2">The sequence shown here is derived from an EMBL/GenBank/DDBJ whole genome shotgun (WGS) entry which is preliminary data.</text>
</comment>